<dbReference type="Proteomes" id="UP000606600">
    <property type="component" value="Unassembled WGS sequence"/>
</dbReference>
<keyword evidence="1" id="KW-0732">Signal</keyword>
<keyword evidence="3" id="KW-1185">Reference proteome</keyword>
<proteinExistence type="predicted"/>
<sequence>MKSLFLLFTFGIIVFNAKAQSPEMAKATVRYKFSHIRDTTARDKPYTENMILFLGQSSSAYKSYDRKLQDALMKKQIEAQMAEQKGSGNVNIKVTGGKPTTRVEYYQFAATNKLVRKENLITPYLIEEPMPAIAWKVSADTASFGTLLCQKATGHFKGRDYTAWFCPDLPFRAGPWKLNGLPGLIVEAYDTNREVEFKFDGMEQVVPSDKPVEAAEPTPAPGTSVVRFGGPDDNADPNLIALPANAVKTSEKEFNKLQEAMRKDPQAFMAAMGGGGGAIRPATGGGPGGGDRMVRSVVVNNGSPAVINNPLELPEKK</sequence>
<protein>
    <submittedName>
        <fullName evidence="2">GLPGLI family protein</fullName>
    </submittedName>
</protein>
<comment type="caution">
    <text evidence="2">The sequence shown here is derived from an EMBL/GenBank/DDBJ whole genome shotgun (WGS) entry which is preliminary data.</text>
</comment>
<feature type="chain" id="PRO_5045675562" evidence="1">
    <location>
        <begin position="20"/>
        <end position="317"/>
    </location>
</feature>
<dbReference type="RefSeq" id="WP_191189640.1">
    <property type="nucleotide sequence ID" value="NZ_JACWMY010000006.1"/>
</dbReference>
<dbReference type="NCBIfam" id="TIGR01200">
    <property type="entry name" value="GLPGLI"/>
    <property type="match status" value="1"/>
</dbReference>
<dbReference type="EMBL" id="JACWMY010000006">
    <property type="protein sequence ID" value="MBD1364990.1"/>
    <property type="molecule type" value="Genomic_DNA"/>
</dbReference>
<evidence type="ECO:0000313" key="3">
    <source>
        <dbReference type="Proteomes" id="UP000606600"/>
    </source>
</evidence>
<dbReference type="Pfam" id="PF09697">
    <property type="entry name" value="Porph_ging"/>
    <property type="match status" value="1"/>
</dbReference>
<organism evidence="2 3">
    <name type="scientific">Mucilaginibacter pankratovii</name>
    <dbReference type="NCBI Taxonomy" id="2772110"/>
    <lineage>
        <taxon>Bacteria</taxon>
        <taxon>Pseudomonadati</taxon>
        <taxon>Bacteroidota</taxon>
        <taxon>Sphingobacteriia</taxon>
        <taxon>Sphingobacteriales</taxon>
        <taxon>Sphingobacteriaceae</taxon>
        <taxon>Mucilaginibacter</taxon>
    </lineage>
</organism>
<evidence type="ECO:0000256" key="1">
    <source>
        <dbReference type="SAM" id="SignalP"/>
    </source>
</evidence>
<dbReference type="InterPro" id="IPR005901">
    <property type="entry name" value="GLPGLI"/>
</dbReference>
<evidence type="ECO:0000313" key="2">
    <source>
        <dbReference type="EMBL" id="MBD1364990.1"/>
    </source>
</evidence>
<gene>
    <name evidence="2" type="ORF">IDJ77_14310</name>
</gene>
<feature type="signal peptide" evidence="1">
    <location>
        <begin position="1"/>
        <end position="19"/>
    </location>
</feature>
<reference evidence="2 3" key="1">
    <citation type="submission" date="2020-09" db="EMBL/GenBank/DDBJ databases">
        <title>Novel species of Mucilaginibacter isolated from a glacier on the Tibetan Plateau.</title>
        <authorList>
            <person name="Liu Q."/>
            <person name="Xin Y.-H."/>
        </authorList>
    </citation>
    <scope>NUCLEOTIDE SEQUENCE [LARGE SCALE GENOMIC DNA]</scope>
    <source>
        <strain evidence="2 3">ZT4R22</strain>
    </source>
</reference>
<accession>A0ABR7WRR3</accession>
<name>A0ABR7WRR3_9SPHI</name>